<organism evidence="3 4">
    <name type="scientific">Actinokineospora fastidiosa</name>
    <dbReference type="NCBI Taxonomy" id="1816"/>
    <lineage>
        <taxon>Bacteria</taxon>
        <taxon>Bacillati</taxon>
        <taxon>Actinomycetota</taxon>
        <taxon>Actinomycetes</taxon>
        <taxon>Pseudonocardiales</taxon>
        <taxon>Pseudonocardiaceae</taxon>
        <taxon>Actinokineospora</taxon>
    </lineage>
</organism>
<dbReference type="InterPro" id="IPR000683">
    <property type="entry name" value="Gfo/Idh/MocA-like_OxRdtase_N"/>
</dbReference>
<evidence type="ECO:0000259" key="1">
    <source>
        <dbReference type="Pfam" id="PF01408"/>
    </source>
</evidence>
<reference evidence="3" key="2">
    <citation type="submission" date="2020-09" db="EMBL/GenBank/DDBJ databases">
        <authorList>
            <person name="Sun Q."/>
            <person name="Ohkuma M."/>
        </authorList>
    </citation>
    <scope>NUCLEOTIDE SEQUENCE</scope>
    <source>
        <strain evidence="3">JCM 3276</strain>
    </source>
</reference>
<dbReference type="Gene3D" id="3.40.50.720">
    <property type="entry name" value="NAD(P)-binding Rossmann-like Domain"/>
    <property type="match status" value="1"/>
</dbReference>
<dbReference type="Proteomes" id="UP000660680">
    <property type="component" value="Unassembled WGS sequence"/>
</dbReference>
<feature type="domain" description="Gfo/Idh/MocA-like oxidoreductase N-terminal" evidence="1">
    <location>
        <begin position="21"/>
        <end position="137"/>
    </location>
</feature>
<reference evidence="3" key="1">
    <citation type="journal article" date="2014" name="Int. J. Syst. Evol. Microbiol.">
        <title>Complete genome sequence of Corynebacterium casei LMG S-19264T (=DSM 44701T), isolated from a smear-ripened cheese.</title>
        <authorList>
            <consortium name="US DOE Joint Genome Institute (JGI-PGF)"/>
            <person name="Walter F."/>
            <person name="Albersmeier A."/>
            <person name="Kalinowski J."/>
            <person name="Ruckert C."/>
        </authorList>
    </citation>
    <scope>NUCLEOTIDE SEQUENCE</scope>
    <source>
        <strain evidence="3">JCM 3276</strain>
    </source>
</reference>
<dbReference type="Gene3D" id="3.30.360.10">
    <property type="entry name" value="Dihydrodipicolinate Reductase, domain 2"/>
    <property type="match status" value="1"/>
</dbReference>
<feature type="domain" description="GFO/IDH/MocA-like oxidoreductase" evidence="2">
    <location>
        <begin position="148"/>
        <end position="262"/>
    </location>
</feature>
<evidence type="ECO:0000313" key="3">
    <source>
        <dbReference type="EMBL" id="GGS49343.1"/>
    </source>
</evidence>
<name>A0A918GN02_9PSEU</name>
<accession>A0A918GN02</accession>
<dbReference type="Pfam" id="PF22725">
    <property type="entry name" value="GFO_IDH_MocA_C3"/>
    <property type="match status" value="1"/>
</dbReference>
<gene>
    <name evidence="3" type="ORF">GCM10010171_50570</name>
</gene>
<sequence>MIGTYCGPVPMVNDPVSAVQVGLGGWGTDWALRVLPSAPGMRVVAWAEPDPARRAAFAEATGVPLPAIHSGLDAAMAEVDAEAVFVTTAPATRGAVTRAALSAGKHVLLEKPFTLDLAEAADLVHLADEVGRRLVVAQDHRFFAASSQVRHLLAQEVVGQVRHVSVSFRRNHRSPAEDTCSVLWRTAVHHFDLLRAFFGEPRAIDARAWPCGRSRDAALTSFSAEIEFRSGVVVQYSASADSSAPATPWTGDWTVEGDDGMLHWAGSDPAEGAYARYARAGGEPTEVPVGIPHLRDRWAVIAHFARAVRAGCESEISGRATLGTVALVSAAETSLTTGRSVTLG</sequence>
<dbReference type="SUPFAM" id="SSF51735">
    <property type="entry name" value="NAD(P)-binding Rossmann-fold domains"/>
    <property type="match status" value="1"/>
</dbReference>
<proteinExistence type="predicted"/>
<dbReference type="AlphaFoldDB" id="A0A918GN02"/>
<dbReference type="PANTHER" id="PTHR43708:SF8">
    <property type="entry name" value="OXIDOREDUCTASE"/>
    <property type="match status" value="1"/>
</dbReference>
<evidence type="ECO:0000259" key="2">
    <source>
        <dbReference type="Pfam" id="PF22725"/>
    </source>
</evidence>
<dbReference type="InterPro" id="IPR036291">
    <property type="entry name" value="NAD(P)-bd_dom_sf"/>
</dbReference>
<protein>
    <submittedName>
        <fullName evidence="3">Oxidoreductase</fullName>
    </submittedName>
</protein>
<dbReference type="PANTHER" id="PTHR43708">
    <property type="entry name" value="CONSERVED EXPRESSED OXIDOREDUCTASE (EUROFUNG)"/>
    <property type="match status" value="1"/>
</dbReference>
<keyword evidence="4" id="KW-1185">Reference proteome</keyword>
<evidence type="ECO:0000313" key="4">
    <source>
        <dbReference type="Proteomes" id="UP000660680"/>
    </source>
</evidence>
<dbReference type="GO" id="GO:0000166">
    <property type="term" value="F:nucleotide binding"/>
    <property type="evidence" value="ECO:0007669"/>
    <property type="project" value="InterPro"/>
</dbReference>
<dbReference type="InterPro" id="IPR055170">
    <property type="entry name" value="GFO_IDH_MocA-like_dom"/>
</dbReference>
<dbReference type="EMBL" id="BMRB01000005">
    <property type="protein sequence ID" value="GGS49343.1"/>
    <property type="molecule type" value="Genomic_DNA"/>
</dbReference>
<dbReference type="Pfam" id="PF01408">
    <property type="entry name" value="GFO_IDH_MocA"/>
    <property type="match status" value="1"/>
</dbReference>
<dbReference type="InterPro" id="IPR051317">
    <property type="entry name" value="Gfo/Idh/MocA_oxidoreduct"/>
</dbReference>
<dbReference type="SUPFAM" id="SSF55347">
    <property type="entry name" value="Glyceraldehyde-3-phosphate dehydrogenase-like, C-terminal domain"/>
    <property type="match status" value="1"/>
</dbReference>
<comment type="caution">
    <text evidence="3">The sequence shown here is derived from an EMBL/GenBank/DDBJ whole genome shotgun (WGS) entry which is preliminary data.</text>
</comment>